<dbReference type="InterPro" id="IPR012983">
    <property type="entry name" value="PHR"/>
</dbReference>
<reference evidence="2 3" key="1">
    <citation type="submission" date="2015-12" db="EMBL/GenBank/DDBJ databases">
        <title>The genome of Folsomia candida.</title>
        <authorList>
            <person name="Faddeeva A."/>
            <person name="Derks M.F."/>
            <person name="Anvar Y."/>
            <person name="Smit S."/>
            <person name="Van Straalen N."/>
            <person name="Roelofs D."/>
        </authorList>
    </citation>
    <scope>NUCLEOTIDE SEQUENCE [LARGE SCALE GENOMIC DNA]</scope>
    <source>
        <strain evidence="2 3">VU population</strain>
        <tissue evidence="2">Whole body</tissue>
    </source>
</reference>
<evidence type="ECO:0000259" key="1">
    <source>
        <dbReference type="Pfam" id="PF08005"/>
    </source>
</evidence>
<evidence type="ECO:0000313" key="2">
    <source>
        <dbReference type="EMBL" id="OXA59452.1"/>
    </source>
</evidence>
<gene>
    <name evidence="2" type="ORF">Fcan01_05431</name>
</gene>
<protein>
    <recommendedName>
        <fullName evidence="1">PHR domain-containing protein</fullName>
    </recommendedName>
</protein>
<comment type="caution">
    <text evidence="2">The sequence shown here is derived from an EMBL/GenBank/DDBJ whole genome shotgun (WGS) entry which is preliminary data.</text>
</comment>
<feature type="domain" description="PHR" evidence="1">
    <location>
        <begin position="63"/>
        <end position="188"/>
    </location>
</feature>
<dbReference type="AlphaFoldDB" id="A0A226EPB2"/>
<sequence length="206" mass="23381">MNDEKTNVIEVWRGRQILSMDSRLIDLGGLITASGEIGREPVTQLLHNLQLHSRYSQGDCVNSFYADKRILLKGCGFFGPLPLKIVGQSLSYKISVRLDMQWKPFDLSDGDDLRTRTLAQVFKNVTIDMTQTNNNTTIIPVDFESPISLDPNALKYNLVFRFEGPPTYELDATKLETNVEQAGINFFFWPGSKQMPVLRFCNPQES</sequence>
<organism evidence="2 3">
    <name type="scientific">Folsomia candida</name>
    <name type="common">Springtail</name>
    <dbReference type="NCBI Taxonomy" id="158441"/>
    <lineage>
        <taxon>Eukaryota</taxon>
        <taxon>Metazoa</taxon>
        <taxon>Ecdysozoa</taxon>
        <taxon>Arthropoda</taxon>
        <taxon>Hexapoda</taxon>
        <taxon>Collembola</taxon>
        <taxon>Entomobryomorpha</taxon>
        <taxon>Isotomoidea</taxon>
        <taxon>Isotomidae</taxon>
        <taxon>Proisotominae</taxon>
        <taxon>Folsomia</taxon>
    </lineage>
</organism>
<dbReference type="EMBL" id="LNIX01000002">
    <property type="protein sequence ID" value="OXA59452.1"/>
    <property type="molecule type" value="Genomic_DNA"/>
</dbReference>
<proteinExistence type="predicted"/>
<keyword evidence="3" id="KW-1185">Reference proteome</keyword>
<accession>A0A226EPB2</accession>
<name>A0A226EPB2_FOLCA</name>
<evidence type="ECO:0000313" key="3">
    <source>
        <dbReference type="Proteomes" id="UP000198287"/>
    </source>
</evidence>
<dbReference type="Proteomes" id="UP000198287">
    <property type="component" value="Unassembled WGS sequence"/>
</dbReference>
<dbReference type="Pfam" id="PF08005">
    <property type="entry name" value="PHR"/>
    <property type="match status" value="1"/>
</dbReference>
<dbReference type="InterPro" id="IPR038648">
    <property type="entry name" value="PHR_sf"/>
</dbReference>
<dbReference type="Gene3D" id="2.60.120.820">
    <property type="entry name" value="PHR domain"/>
    <property type="match status" value="1"/>
</dbReference>